<comment type="caution">
    <text evidence="2">The sequence shown here is derived from an EMBL/GenBank/DDBJ whole genome shotgun (WGS) entry which is preliminary data.</text>
</comment>
<dbReference type="EMBL" id="JBCPYA010000007">
    <property type="protein sequence ID" value="MEN2472015.1"/>
    <property type="molecule type" value="Genomic_DNA"/>
</dbReference>
<accession>A0ABU9WMJ3</accession>
<keyword evidence="3" id="KW-1185">Reference proteome</keyword>
<gene>
    <name evidence="2" type="ORF">VOI36_19085</name>
</gene>
<dbReference type="Proteomes" id="UP001466933">
    <property type="component" value="Unassembled WGS sequence"/>
</dbReference>
<dbReference type="Pfam" id="PF00534">
    <property type="entry name" value="Glycos_transf_1"/>
    <property type="match status" value="1"/>
</dbReference>
<evidence type="ECO:0000313" key="2">
    <source>
        <dbReference type="EMBL" id="MEN2472015.1"/>
    </source>
</evidence>
<sequence>MKILFVDHIFHQKTRSSEFFRALLKRFFDVRTIYVDPDEPGRLLEALGEGTRDLVVLWQMDYLAPIFLAMGLRVVVIPMYDGSANLPDVHWLWAKQARFVNFSRQIHAKVTRCGSESLLVKYFKPPVRENQIKTFDKLSILLWQRRPEHGINLHAIERLLGDQISTLHVHDTPDDERIDSASYLRPTLSSYALTTSTWFKSSGEYARLLDAANVFIAPRRSEGIGMAFIEAMSRGCLVFASDDATHDEYIANWVNGVLFNPDNVGHVEMHGREAGLGRMAWRTAQQGYERWLAAEAEIVEFIRTTPKPMFDKRPDPADFARSLIAHYEAGVEQYKSFLMSNMHYLDVFYGDEVSSRVLENGMLSMQRIDARSAAAKKHLQRTTSMPWLDQNRFDPSMPGSGRYVMEGNFHVEDDCAWIAGDGLTFGFALDPSLGVTDSLRVSYRRVDEQADDAQYLLMLNGWSIGVGVLGDAEGDFVHTVPAHALKRNNVLRIQILRSSGKSSASAARGLWGLARVEFA</sequence>
<dbReference type="RefSeq" id="WP_343492984.1">
    <property type="nucleotide sequence ID" value="NZ_JBCPYA010000007.1"/>
</dbReference>
<dbReference type="InterPro" id="IPR001296">
    <property type="entry name" value="Glyco_trans_1"/>
</dbReference>
<evidence type="ECO:0000259" key="1">
    <source>
        <dbReference type="Pfam" id="PF00534"/>
    </source>
</evidence>
<organism evidence="2 3">
    <name type="scientific">Burkholderia theae</name>
    <dbReference type="NCBI Taxonomy" id="3143496"/>
    <lineage>
        <taxon>Bacteria</taxon>
        <taxon>Pseudomonadati</taxon>
        <taxon>Pseudomonadota</taxon>
        <taxon>Betaproteobacteria</taxon>
        <taxon>Burkholderiales</taxon>
        <taxon>Burkholderiaceae</taxon>
        <taxon>Burkholderia</taxon>
    </lineage>
</organism>
<dbReference type="EC" id="2.4.-.-" evidence="2"/>
<name>A0ABU9WMJ3_9BURK</name>
<evidence type="ECO:0000313" key="3">
    <source>
        <dbReference type="Proteomes" id="UP001466933"/>
    </source>
</evidence>
<dbReference type="Gene3D" id="3.40.50.2000">
    <property type="entry name" value="Glycogen Phosphorylase B"/>
    <property type="match status" value="1"/>
</dbReference>
<keyword evidence="2" id="KW-0328">Glycosyltransferase</keyword>
<dbReference type="GO" id="GO:0016757">
    <property type="term" value="F:glycosyltransferase activity"/>
    <property type="evidence" value="ECO:0007669"/>
    <property type="project" value="UniProtKB-KW"/>
</dbReference>
<protein>
    <submittedName>
        <fullName evidence="2">Glycosyltransferase</fullName>
        <ecNumber evidence="2">2.4.-.-</ecNumber>
    </submittedName>
</protein>
<keyword evidence="2" id="KW-0808">Transferase</keyword>
<proteinExistence type="predicted"/>
<dbReference type="SUPFAM" id="SSF53756">
    <property type="entry name" value="UDP-Glycosyltransferase/glycogen phosphorylase"/>
    <property type="match status" value="1"/>
</dbReference>
<reference evidence="2 3" key="1">
    <citation type="submission" date="2024-05" db="EMBL/GenBank/DDBJ databases">
        <title>Burkholderia sp. Nov. a novel bacteria isolated from rhizosphere soil of Camellia sinensis.</title>
        <authorList>
            <person name="Dong Y."/>
        </authorList>
    </citation>
    <scope>NUCLEOTIDE SEQUENCE [LARGE SCALE GENOMIC DNA]</scope>
    <source>
        <strain evidence="2 3">GS2Y</strain>
    </source>
</reference>
<feature type="domain" description="Glycosyl transferase family 1" evidence="1">
    <location>
        <begin position="197"/>
        <end position="264"/>
    </location>
</feature>